<dbReference type="GeneID" id="60422396"/>
<sequence length="56" mass="6775">MIIEKGDDISWLGNELFRFFTVQNKMVERGEISTETIRKYFEPIKRFCEMNRITVN</sequence>
<dbReference type="RefSeq" id="WP_196815874.1">
    <property type="nucleotide sequence ID" value="NZ_CP012850.1"/>
</dbReference>
<evidence type="ECO:0000313" key="1">
    <source>
        <dbReference type="EMBL" id="ALI36651.1"/>
    </source>
</evidence>
<organism evidence="1 2">
    <name type="scientific">Candidatus Nitrosocosmicus oleophilus</name>
    <dbReference type="NCBI Taxonomy" id="1353260"/>
    <lineage>
        <taxon>Archaea</taxon>
        <taxon>Nitrososphaerota</taxon>
        <taxon>Nitrososphaeria</taxon>
        <taxon>Nitrososphaerales</taxon>
        <taxon>Nitrososphaeraceae</taxon>
        <taxon>Candidatus Nitrosocosmicus</taxon>
    </lineage>
</organism>
<protein>
    <submittedName>
        <fullName evidence="1">Uncharacterized protein</fullName>
    </submittedName>
</protein>
<dbReference type="Proteomes" id="UP000058925">
    <property type="component" value="Chromosome"/>
</dbReference>
<dbReference type="KEGG" id="taa:NMY3_02455"/>
<proteinExistence type="predicted"/>
<dbReference type="AlphaFoldDB" id="A0A654M287"/>
<dbReference type="EMBL" id="CP012850">
    <property type="protein sequence ID" value="ALI36651.1"/>
    <property type="molecule type" value="Genomic_DNA"/>
</dbReference>
<name>A0A654M287_9ARCH</name>
<accession>A0A654M287</accession>
<reference evidence="2" key="1">
    <citation type="submission" date="2015-10" db="EMBL/GenBank/DDBJ databases">
        <title>Niche specialization of a soil ammonia-oxidizing archaeon, Candidatus Nitrosocosmicus oleophilus.</title>
        <authorList>
            <person name="Jung M.-Y."/>
            <person name="Rhee S.-K."/>
        </authorList>
    </citation>
    <scope>NUCLEOTIDE SEQUENCE [LARGE SCALE GENOMIC DNA]</scope>
    <source>
        <strain evidence="2">MY3</strain>
    </source>
</reference>
<gene>
    <name evidence="1" type="ORF">NMY3_02455</name>
</gene>
<evidence type="ECO:0000313" key="2">
    <source>
        <dbReference type="Proteomes" id="UP000058925"/>
    </source>
</evidence>
<keyword evidence="2" id="KW-1185">Reference proteome</keyword>